<reference evidence="2 3" key="1">
    <citation type="journal article" date="2012" name="Genome Biol.">
        <title>Sequencing three crocodilian genomes to illuminate the evolution of archosaurs and amniotes.</title>
        <authorList>
            <person name="St John J.A."/>
            <person name="Braun E.L."/>
            <person name="Isberg S.R."/>
            <person name="Miles L.G."/>
            <person name="Chong A.Y."/>
            <person name="Gongora J."/>
            <person name="Dalzell P."/>
            <person name="Moran C."/>
            <person name="Bed'hom B."/>
            <person name="Abzhanov A."/>
            <person name="Burgess S.C."/>
            <person name="Cooksey A.M."/>
            <person name="Castoe T.A."/>
            <person name="Crawford N.G."/>
            <person name="Densmore L.D."/>
            <person name="Drew J.C."/>
            <person name="Edwards S.V."/>
            <person name="Faircloth B.C."/>
            <person name="Fujita M.K."/>
            <person name="Greenwold M.J."/>
            <person name="Hoffmann F.G."/>
            <person name="Howard J.M."/>
            <person name="Iguchi T."/>
            <person name="Janes D.E."/>
            <person name="Khan S.Y."/>
            <person name="Kohno S."/>
            <person name="de Koning A.J."/>
            <person name="Lance S.L."/>
            <person name="McCarthy F.M."/>
            <person name="McCormack J.E."/>
            <person name="Merchant M.E."/>
            <person name="Peterson D.G."/>
            <person name="Pollock D.D."/>
            <person name="Pourmand N."/>
            <person name="Raney B.J."/>
            <person name="Roessler K.A."/>
            <person name="Sanford J.R."/>
            <person name="Sawyer R.H."/>
            <person name="Schmidt C.J."/>
            <person name="Triplett E.W."/>
            <person name="Tuberville T.D."/>
            <person name="Venegas-Anaya M."/>
            <person name="Howard J.T."/>
            <person name="Jarvis E.D."/>
            <person name="Guillette L.J.Jr."/>
            <person name="Glenn T.C."/>
            <person name="Green R.E."/>
            <person name="Ray D.A."/>
        </authorList>
    </citation>
    <scope>NUCLEOTIDE SEQUENCE [LARGE SCALE GENOMIC DNA]</scope>
    <source>
        <strain evidence="2">KSC_2009_1</strain>
    </source>
</reference>
<dbReference type="Proteomes" id="UP000050525">
    <property type="component" value="Unassembled WGS sequence"/>
</dbReference>
<evidence type="ECO:0000256" key="1">
    <source>
        <dbReference type="SAM" id="Phobius"/>
    </source>
</evidence>
<sequence length="67" mass="7360">MCCCRGYALGNACKLAYALCTLFFLAAFFLQMLPGVSLIHPSCLLDDVMPLQPSYRQGPARTCPNSR</sequence>
<protein>
    <submittedName>
        <fullName evidence="2">Uncharacterized protein</fullName>
    </submittedName>
</protein>
<keyword evidence="1" id="KW-0812">Transmembrane</keyword>
<name>A0A151MLJ9_ALLMI</name>
<feature type="transmembrane region" description="Helical" evidence="1">
    <location>
        <begin position="15"/>
        <end position="39"/>
    </location>
</feature>
<keyword evidence="1" id="KW-1133">Transmembrane helix</keyword>
<gene>
    <name evidence="2" type="ORF">Y1Q_0009990</name>
</gene>
<evidence type="ECO:0000313" key="2">
    <source>
        <dbReference type="EMBL" id="KYO25260.1"/>
    </source>
</evidence>
<proteinExistence type="predicted"/>
<keyword evidence="3" id="KW-1185">Reference proteome</keyword>
<dbReference type="AlphaFoldDB" id="A0A151MLJ9"/>
<comment type="caution">
    <text evidence="2">The sequence shown here is derived from an EMBL/GenBank/DDBJ whole genome shotgun (WGS) entry which is preliminary data.</text>
</comment>
<accession>A0A151MLJ9</accession>
<dbReference type="EMBL" id="AKHW03005879">
    <property type="protein sequence ID" value="KYO25260.1"/>
    <property type="molecule type" value="Genomic_DNA"/>
</dbReference>
<organism evidence="2 3">
    <name type="scientific">Alligator mississippiensis</name>
    <name type="common">American alligator</name>
    <dbReference type="NCBI Taxonomy" id="8496"/>
    <lineage>
        <taxon>Eukaryota</taxon>
        <taxon>Metazoa</taxon>
        <taxon>Chordata</taxon>
        <taxon>Craniata</taxon>
        <taxon>Vertebrata</taxon>
        <taxon>Euteleostomi</taxon>
        <taxon>Archelosauria</taxon>
        <taxon>Archosauria</taxon>
        <taxon>Crocodylia</taxon>
        <taxon>Alligatoridae</taxon>
        <taxon>Alligatorinae</taxon>
        <taxon>Alligator</taxon>
    </lineage>
</organism>
<keyword evidence="1" id="KW-0472">Membrane</keyword>
<evidence type="ECO:0000313" key="3">
    <source>
        <dbReference type="Proteomes" id="UP000050525"/>
    </source>
</evidence>